<comment type="caution">
    <text evidence="2">The sequence shown here is derived from an EMBL/GenBank/DDBJ whole genome shotgun (WGS) entry which is preliminary data.</text>
</comment>
<organism evidence="2 3">
    <name type="scientific">Amycolatopsis magusensis</name>
    <dbReference type="NCBI Taxonomy" id="882444"/>
    <lineage>
        <taxon>Bacteria</taxon>
        <taxon>Bacillati</taxon>
        <taxon>Actinomycetota</taxon>
        <taxon>Actinomycetes</taxon>
        <taxon>Pseudonocardiales</taxon>
        <taxon>Pseudonocardiaceae</taxon>
        <taxon>Amycolatopsis</taxon>
    </lineage>
</organism>
<dbReference type="Pfam" id="PF13560">
    <property type="entry name" value="HTH_31"/>
    <property type="match status" value="1"/>
</dbReference>
<protein>
    <submittedName>
        <fullName evidence="2">Transcriptional regulator with XRE-family HTH domain</fullName>
    </submittedName>
</protein>
<keyword evidence="3" id="KW-1185">Reference proteome</keyword>
<dbReference type="PROSITE" id="PS50943">
    <property type="entry name" value="HTH_CROC1"/>
    <property type="match status" value="1"/>
</dbReference>
<sequence>MIAVHFDPGSATAKLAAEIRRLRREAGLSQQRLAKAAHYTRAYIGMLEKPRASLPAHSLVESLDQVLQANGELVELRIRAEREHAAPGGPETRSVPLPDTYFEVMDAIRRSEVTGATLEYLHLTTDELCCQYAWRDAGKLREEALFWLGNVKALLAGPCSLGDHRELLVVVGWLSLLIGCLDYDMGNERGAEFARRSAFEVGKETDHGEIQGWSFEMGAWFALTQGKYQAVANFARGGLRAAPHSSVAVQLTALDAKATARMGARVDRILDDGFSILSGHDDPSRPDHHFVIDPTKWAFYAMDCYRISRQNDKSAMHAREVLRLSKGTGGVEKSPMRAAEANLTLATLSLRDGDLEGAADYTAKAFDVERRSVNSLLLVADEVNREAKSLGSNDPAIREIGDQITSAHSRLLGN</sequence>
<dbReference type="SUPFAM" id="SSF47413">
    <property type="entry name" value="lambda repressor-like DNA-binding domains"/>
    <property type="match status" value="1"/>
</dbReference>
<feature type="domain" description="HTH cro/C1-type" evidence="1">
    <location>
        <begin position="19"/>
        <end position="76"/>
    </location>
</feature>
<evidence type="ECO:0000259" key="1">
    <source>
        <dbReference type="PROSITE" id="PS50943"/>
    </source>
</evidence>
<dbReference type="Proteomes" id="UP000741013">
    <property type="component" value="Unassembled WGS sequence"/>
</dbReference>
<dbReference type="SMART" id="SM00530">
    <property type="entry name" value="HTH_XRE"/>
    <property type="match status" value="1"/>
</dbReference>
<name>A0ABS4PKF1_9PSEU</name>
<dbReference type="EMBL" id="JAGGMS010000001">
    <property type="protein sequence ID" value="MBP2179886.1"/>
    <property type="molecule type" value="Genomic_DNA"/>
</dbReference>
<accession>A0ABS4PKF1</accession>
<gene>
    <name evidence="2" type="ORF">JOM49_001412</name>
</gene>
<reference evidence="2 3" key="1">
    <citation type="submission" date="2021-03" db="EMBL/GenBank/DDBJ databases">
        <title>Sequencing the genomes of 1000 actinobacteria strains.</title>
        <authorList>
            <person name="Klenk H.-P."/>
        </authorList>
    </citation>
    <scope>NUCLEOTIDE SEQUENCE [LARGE SCALE GENOMIC DNA]</scope>
    <source>
        <strain evidence="2 3">DSM 45510</strain>
    </source>
</reference>
<dbReference type="InterPro" id="IPR010982">
    <property type="entry name" value="Lambda_DNA-bd_dom_sf"/>
</dbReference>
<evidence type="ECO:0000313" key="2">
    <source>
        <dbReference type="EMBL" id="MBP2179886.1"/>
    </source>
</evidence>
<evidence type="ECO:0000313" key="3">
    <source>
        <dbReference type="Proteomes" id="UP000741013"/>
    </source>
</evidence>
<dbReference type="CDD" id="cd00093">
    <property type="entry name" value="HTH_XRE"/>
    <property type="match status" value="1"/>
</dbReference>
<proteinExistence type="predicted"/>
<dbReference type="Gene3D" id="1.10.260.40">
    <property type="entry name" value="lambda repressor-like DNA-binding domains"/>
    <property type="match status" value="1"/>
</dbReference>
<dbReference type="InterPro" id="IPR001387">
    <property type="entry name" value="Cro/C1-type_HTH"/>
</dbReference>
<dbReference type="RefSeq" id="WP_209663543.1">
    <property type="nucleotide sequence ID" value="NZ_JAGGMS010000001.1"/>
</dbReference>